<dbReference type="PANTHER" id="PTHR35807:SF1">
    <property type="entry name" value="TRANSCRIPTIONAL REGULATOR REDD"/>
    <property type="match status" value="1"/>
</dbReference>
<reference evidence="8 9" key="1">
    <citation type="submission" date="2019-06" db="EMBL/GenBank/DDBJ databases">
        <title>Sequencing the genomes of 1000 actinobacteria strains.</title>
        <authorList>
            <person name="Klenk H.-P."/>
        </authorList>
    </citation>
    <scope>NUCLEOTIDE SEQUENCE [LARGE SCALE GENOMIC DNA]</scope>
    <source>
        <strain evidence="8 9">DSM 102131</strain>
    </source>
</reference>
<dbReference type="Pfam" id="PF01476">
    <property type="entry name" value="LysM"/>
    <property type="match status" value="1"/>
</dbReference>
<feature type="region of interest" description="Disordered" evidence="5">
    <location>
        <begin position="125"/>
        <end position="172"/>
    </location>
</feature>
<evidence type="ECO:0000256" key="3">
    <source>
        <dbReference type="ARBA" id="ARBA00023125"/>
    </source>
</evidence>
<dbReference type="InterPro" id="IPR051677">
    <property type="entry name" value="AfsR-DnrI-RedD_regulator"/>
</dbReference>
<dbReference type="SMART" id="SM00862">
    <property type="entry name" value="Trans_reg_C"/>
    <property type="match status" value="1"/>
</dbReference>
<dbReference type="AlphaFoldDB" id="A0A561WWG4"/>
<dbReference type="GO" id="GO:0003677">
    <property type="term" value="F:DNA binding"/>
    <property type="evidence" value="ECO:0007669"/>
    <property type="project" value="UniProtKB-KW"/>
</dbReference>
<dbReference type="InterPro" id="IPR018392">
    <property type="entry name" value="LysM"/>
</dbReference>
<dbReference type="Gene3D" id="1.25.40.10">
    <property type="entry name" value="Tetratricopeptide repeat domain"/>
    <property type="match status" value="1"/>
</dbReference>
<evidence type="ECO:0000256" key="1">
    <source>
        <dbReference type="ARBA" id="ARBA00005820"/>
    </source>
</evidence>
<keyword evidence="9" id="KW-1185">Reference proteome</keyword>
<dbReference type="InterPro" id="IPR036779">
    <property type="entry name" value="LysM_dom_sf"/>
</dbReference>
<feature type="compositionally biased region" description="Low complexity" evidence="5">
    <location>
        <begin position="694"/>
        <end position="715"/>
    </location>
</feature>
<feature type="region of interest" description="Disordered" evidence="5">
    <location>
        <begin position="200"/>
        <end position="298"/>
    </location>
</feature>
<feature type="compositionally biased region" description="Low complexity" evidence="5">
    <location>
        <begin position="239"/>
        <end position="272"/>
    </location>
</feature>
<dbReference type="SUPFAM" id="SSF48452">
    <property type="entry name" value="TPR-like"/>
    <property type="match status" value="1"/>
</dbReference>
<dbReference type="PANTHER" id="PTHR35807">
    <property type="entry name" value="TRANSCRIPTIONAL REGULATOR REDD-RELATED"/>
    <property type="match status" value="1"/>
</dbReference>
<dbReference type="InterPro" id="IPR011990">
    <property type="entry name" value="TPR-like_helical_dom_sf"/>
</dbReference>
<gene>
    <name evidence="8" type="ORF">FHX75_111361</name>
</gene>
<feature type="region of interest" description="Disordered" evidence="5">
    <location>
        <begin position="962"/>
        <end position="981"/>
    </location>
</feature>
<keyword evidence="3 8" id="KW-0238">DNA-binding</keyword>
<dbReference type="InterPro" id="IPR036388">
    <property type="entry name" value="WH-like_DNA-bd_sf"/>
</dbReference>
<feature type="region of interest" description="Disordered" evidence="5">
    <location>
        <begin position="576"/>
        <end position="597"/>
    </location>
</feature>
<evidence type="ECO:0000259" key="7">
    <source>
        <dbReference type="PROSITE" id="PS51782"/>
    </source>
</evidence>
<dbReference type="InterPro" id="IPR001867">
    <property type="entry name" value="OmpR/PhoB-type_DNA-bd"/>
</dbReference>
<dbReference type="Proteomes" id="UP000319927">
    <property type="component" value="Unassembled WGS sequence"/>
</dbReference>
<feature type="transmembrane region" description="Helical" evidence="6">
    <location>
        <begin position="53"/>
        <end position="73"/>
    </location>
</feature>
<feature type="compositionally biased region" description="Low complexity" evidence="5">
    <location>
        <begin position="145"/>
        <end position="156"/>
    </location>
</feature>
<evidence type="ECO:0000256" key="5">
    <source>
        <dbReference type="SAM" id="MobiDB-lite"/>
    </source>
</evidence>
<organism evidence="8 9">
    <name type="scientific">Micromonospora palomenae</name>
    <dbReference type="NCBI Taxonomy" id="1461247"/>
    <lineage>
        <taxon>Bacteria</taxon>
        <taxon>Bacillati</taxon>
        <taxon>Actinomycetota</taxon>
        <taxon>Actinomycetes</taxon>
        <taxon>Micromonosporales</taxon>
        <taxon>Micromonosporaceae</taxon>
        <taxon>Micromonospora</taxon>
    </lineage>
</organism>
<proteinExistence type="inferred from homology"/>
<comment type="caution">
    <text evidence="8">The sequence shown here is derived from an EMBL/GenBank/DDBJ whole genome shotgun (WGS) entry which is preliminary data.</text>
</comment>
<evidence type="ECO:0000256" key="4">
    <source>
        <dbReference type="ARBA" id="ARBA00023163"/>
    </source>
</evidence>
<evidence type="ECO:0000313" key="8">
    <source>
        <dbReference type="EMBL" id="TWG28210.1"/>
    </source>
</evidence>
<dbReference type="SMART" id="SM00257">
    <property type="entry name" value="LysM"/>
    <property type="match status" value="1"/>
</dbReference>
<dbReference type="PROSITE" id="PS51782">
    <property type="entry name" value="LYSM"/>
    <property type="match status" value="1"/>
</dbReference>
<dbReference type="Gene3D" id="1.10.10.10">
    <property type="entry name" value="Winged helix-like DNA-binding domain superfamily/Winged helix DNA-binding domain"/>
    <property type="match status" value="1"/>
</dbReference>
<keyword evidence="6" id="KW-0472">Membrane</keyword>
<evidence type="ECO:0000256" key="2">
    <source>
        <dbReference type="ARBA" id="ARBA00023015"/>
    </source>
</evidence>
<dbReference type="SMART" id="SM01043">
    <property type="entry name" value="BTAD"/>
    <property type="match status" value="1"/>
</dbReference>
<comment type="similarity">
    <text evidence="1">Belongs to the AfsR/DnrI/RedD regulatory family.</text>
</comment>
<dbReference type="Pfam" id="PF03704">
    <property type="entry name" value="BTAD"/>
    <property type="match status" value="1"/>
</dbReference>
<evidence type="ECO:0000256" key="6">
    <source>
        <dbReference type="SAM" id="Phobius"/>
    </source>
</evidence>
<dbReference type="Gene3D" id="3.10.350.10">
    <property type="entry name" value="LysM domain"/>
    <property type="match status" value="1"/>
</dbReference>
<dbReference type="SUPFAM" id="SSF54106">
    <property type="entry name" value="LysM domain"/>
    <property type="match status" value="1"/>
</dbReference>
<dbReference type="InterPro" id="IPR005158">
    <property type="entry name" value="BTAD"/>
</dbReference>
<feature type="region of interest" description="Disordered" evidence="5">
    <location>
        <begin position="616"/>
        <end position="722"/>
    </location>
</feature>
<keyword evidence="4" id="KW-0804">Transcription</keyword>
<dbReference type="GO" id="GO:0006355">
    <property type="term" value="P:regulation of DNA-templated transcription"/>
    <property type="evidence" value="ECO:0007669"/>
    <property type="project" value="InterPro"/>
</dbReference>
<name>A0A561WWG4_9ACTN</name>
<protein>
    <submittedName>
        <fullName evidence="8">DNA-binding SARP family transcriptional activator</fullName>
    </submittedName>
</protein>
<evidence type="ECO:0000313" key="9">
    <source>
        <dbReference type="Proteomes" id="UP000319927"/>
    </source>
</evidence>
<feature type="compositionally biased region" description="Pro residues" evidence="5">
    <location>
        <begin position="622"/>
        <end position="635"/>
    </location>
</feature>
<keyword evidence="2" id="KW-0805">Transcription regulation</keyword>
<sequence>MKSTSGVLGAISAVTLVSAGYAALLHASLLPAPRLPSAAQTRAWIAQPLTEGFIVFLAQAAGGVLAVYLVTAMTTRVAVRLTRAARWLAVLHLPGPMQSLAAALLGATAATATAAGIPAAAAATNTADTDGQPAGRGASTEAGNAADASQQPSAAAHDTGPRRPTYTVRRGDTLSSIAARHLGDEHRWPDLYHLNRGTRFPHPGGTLRDPNLIRPGWTLTLPTDAPRAPQRTAPPPQQPETATPGPAPTTAPSTGPGTTTGAPGPAATSAPESPTPATPTCAGDRAGGAPDRRSDAARRGISLPSGSWVDLGLALAIAAAVTVVWAHRQRRYVPRTVPTPHRLDTPDLAPMPRVIAHIRRGLRRASVNRPDLHTSANRRGADHDDVDNLDNGPLPLRPDADSGTPLPVVPALDNPLAALWPPAGLGLTGPGADAAARGLLTAALATGGVDQPEARTEVVISKMTAVTLLGDAALTLPRTPRLTVTADLDEALDLCEAQTMHRTRLTCQHEVDTVADLRRAAPYEQPFPPVLLIAEATNRHDRARAAALLVQGQRLDIRGVLLGDWPDTVTVTVAADGTTTPADGEGASQGSHRADVGRLAVLNPAETTDLLTTLAESHTGQPPAPAPSPPTPQPPAETSGCSAPATPTDRSAPAVTAPAGSHADDASDGTAAAHHVQHTPTDVACGTESDQQLAPAESATASGQAAAGQQTANNPHDGRLRRPVRVRVLGTPGVVDGDPQRTPRAKSLELLVYLAVHDGAASTEAILDDLLPDAPTSKAAGRLYTYVSGLRAVLRHTGGPGSYVNHPGHRYLLDRDVLDVDLWRMRAAIREAGQANDAQTRTAALRRAVDAYTGPLAEGCDYEWVEPYREAIRQDALDAHLALADALAGEPAQQIAVLDAAIANHPHHEALYRSAMRAHAQLGHLDVIRALRRRLTHALAEIDAEPDDDTLALADRLVAQIQRTPRPCPSPAPRYDGETAA</sequence>
<dbReference type="CDD" id="cd00118">
    <property type="entry name" value="LysM"/>
    <property type="match status" value="1"/>
</dbReference>
<keyword evidence="6" id="KW-0812">Transmembrane</keyword>
<feature type="domain" description="LysM" evidence="7">
    <location>
        <begin position="164"/>
        <end position="221"/>
    </location>
</feature>
<feature type="region of interest" description="Disordered" evidence="5">
    <location>
        <begin position="366"/>
        <end position="407"/>
    </location>
</feature>
<dbReference type="GO" id="GO:0000160">
    <property type="term" value="P:phosphorelay signal transduction system"/>
    <property type="evidence" value="ECO:0007669"/>
    <property type="project" value="InterPro"/>
</dbReference>
<keyword evidence="6" id="KW-1133">Transmembrane helix</keyword>
<accession>A0A561WWG4</accession>
<dbReference type="EMBL" id="VIXA01000001">
    <property type="protein sequence ID" value="TWG28210.1"/>
    <property type="molecule type" value="Genomic_DNA"/>
</dbReference>